<accession>A0A9N8HDY3</accession>
<feature type="compositionally biased region" description="Low complexity" evidence="1">
    <location>
        <begin position="374"/>
        <end position="383"/>
    </location>
</feature>
<feature type="region of interest" description="Disordered" evidence="1">
    <location>
        <begin position="300"/>
        <end position="322"/>
    </location>
</feature>
<comment type="caution">
    <text evidence="2">The sequence shown here is derived from an EMBL/GenBank/DDBJ whole genome shotgun (WGS) entry which is preliminary data.</text>
</comment>
<evidence type="ECO:0000313" key="3">
    <source>
        <dbReference type="Proteomes" id="UP001153069"/>
    </source>
</evidence>
<feature type="region of interest" description="Disordered" evidence="1">
    <location>
        <begin position="144"/>
        <end position="217"/>
    </location>
</feature>
<name>A0A9N8HDY3_9STRA</name>
<feature type="region of interest" description="Disordered" evidence="1">
    <location>
        <begin position="363"/>
        <end position="385"/>
    </location>
</feature>
<feature type="compositionally biased region" description="Low complexity" evidence="1">
    <location>
        <begin position="79"/>
        <end position="95"/>
    </location>
</feature>
<feature type="compositionally biased region" description="Acidic residues" evidence="1">
    <location>
        <begin position="55"/>
        <end position="67"/>
    </location>
</feature>
<organism evidence="2 3">
    <name type="scientific">Seminavis robusta</name>
    <dbReference type="NCBI Taxonomy" id="568900"/>
    <lineage>
        <taxon>Eukaryota</taxon>
        <taxon>Sar</taxon>
        <taxon>Stramenopiles</taxon>
        <taxon>Ochrophyta</taxon>
        <taxon>Bacillariophyta</taxon>
        <taxon>Bacillariophyceae</taxon>
        <taxon>Bacillariophycidae</taxon>
        <taxon>Naviculales</taxon>
        <taxon>Naviculaceae</taxon>
        <taxon>Seminavis</taxon>
    </lineage>
</organism>
<proteinExistence type="predicted"/>
<protein>
    <submittedName>
        <fullName evidence="2">Uncharacterized protein</fullName>
    </submittedName>
</protein>
<dbReference type="AlphaFoldDB" id="A0A9N8HDY3"/>
<feature type="compositionally biased region" description="Polar residues" evidence="1">
    <location>
        <begin position="268"/>
        <end position="286"/>
    </location>
</feature>
<evidence type="ECO:0000313" key="2">
    <source>
        <dbReference type="EMBL" id="CAB9508840.1"/>
    </source>
</evidence>
<sequence length="404" mass="44216">MATTGSTRRQPQSLETRNLQVQDNWELVGFEISCVHVHRYQNKATRKQVQVDSANDSDGDDGDDDVSEISLEGLSGVFSSESRLSTSGTSSRDTGTGTGTGNGRVADESTKDHLNPKCKYEESCVSAPDQLGYEQAASRFASFPYSSANAGTGTGRSRSTRSTPHNIDQTNDRSPTSSRLVHSRGMAPVHIPKPVPFDEERRYSSAPTQSQSSRPNLPVMIKRRYSLSEASESYSQTMQDLGCPRQLFIQNTTQRMPRRVSLEYGDGSTPQATPSNSPGHSYQPKSISLDFGKLSRSNSIGSKTARASFRRQEHASSFRMPRRVSIEYHQTTTMGSNSETHSTENVVQSSKVLIRRGSLDFSVGTSNLPRRRSSSTGAAAANSQQGILGMTPTTFPFFEGDMKI</sequence>
<feature type="region of interest" description="Disordered" evidence="1">
    <location>
        <begin position="45"/>
        <end position="114"/>
    </location>
</feature>
<gene>
    <name evidence="2" type="ORF">SEMRO_363_G126910.1</name>
</gene>
<feature type="compositionally biased region" description="Polar residues" evidence="1">
    <location>
        <begin position="205"/>
        <end position="215"/>
    </location>
</feature>
<keyword evidence="3" id="KW-1185">Reference proteome</keyword>
<feature type="compositionally biased region" description="Basic and acidic residues" evidence="1">
    <location>
        <begin position="105"/>
        <end position="114"/>
    </location>
</feature>
<dbReference type="Proteomes" id="UP001153069">
    <property type="component" value="Unassembled WGS sequence"/>
</dbReference>
<evidence type="ECO:0000256" key="1">
    <source>
        <dbReference type="SAM" id="MobiDB-lite"/>
    </source>
</evidence>
<feature type="compositionally biased region" description="Polar residues" evidence="1">
    <location>
        <begin position="164"/>
        <end position="180"/>
    </location>
</feature>
<dbReference type="EMBL" id="CAICTM010000362">
    <property type="protein sequence ID" value="CAB9508840.1"/>
    <property type="molecule type" value="Genomic_DNA"/>
</dbReference>
<reference evidence="2" key="1">
    <citation type="submission" date="2020-06" db="EMBL/GenBank/DDBJ databases">
        <authorList>
            <consortium name="Plant Systems Biology data submission"/>
        </authorList>
    </citation>
    <scope>NUCLEOTIDE SEQUENCE</scope>
    <source>
        <strain evidence="2">D6</strain>
    </source>
</reference>
<feature type="region of interest" description="Disordered" evidence="1">
    <location>
        <begin position="262"/>
        <end position="287"/>
    </location>
</feature>